<keyword evidence="1" id="KW-0472">Membrane</keyword>
<dbReference type="EMBL" id="JACHXE010000001">
    <property type="protein sequence ID" value="MBB3075555.1"/>
    <property type="molecule type" value="Genomic_DNA"/>
</dbReference>
<keyword evidence="1" id="KW-0812">Transmembrane</keyword>
<feature type="transmembrane region" description="Helical" evidence="1">
    <location>
        <begin position="20"/>
        <end position="41"/>
    </location>
</feature>
<evidence type="ECO:0000313" key="3">
    <source>
        <dbReference type="Proteomes" id="UP000572907"/>
    </source>
</evidence>
<accession>A0A7W5F0J4</accession>
<gene>
    <name evidence="2" type="ORF">FHS41_002024</name>
</gene>
<evidence type="ECO:0000256" key="1">
    <source>
        <dbReference type="SAM" id="Phobius"/>
    </source>
</evidence>
<evidence type="ECO:0000313" key="2">
    <source>
        <dbReference type="EMBL" id="MBB3075555.1"/>
    </source>
</evidence>
<keyword evidence="3" id="KW-1185">Reference proteome</keyword>
<sequence length="85" mass="9071">MPDTTGASRELGADARRRLGTHPGAMVGVGVATIVIVGVAGTPRHRRVELRGSFKISSRLQLDSIFSSAIKRLEGVQAKSKQMDL</sequence>
<protein>
    <submittedName>
        <fullName evidence="2">Uncharacterized protein</fullName>
    </submittedName>
</protein>
<name>A0A7W5F0J4_9ACTN</name>
<organism evidence="2 3">
    <name type="scientific">Streptomyces violarus</name>
    <dbReference type="NCBI Taxonomy" id="67380"/>
    <lineage>
        <taxon>Bacteria</taxon>
        <taxon>Bacillati</taxon>
        <taxon>Actinomycetota</taxon>
        <taxon>Actinomycetes</taxon>
        <taxon>Kitasatosporales</taxon>
        <taxon>Streptomycetaceae</taxon>
        <taxon>Streptomyces</taxon>
    </lineage>
</organism>
<dbReference type="AlphaFoldDB" id="A0A7W5F0J4"/>
<keyword evidence="1" id="KW-1133">Transmembrane helix</keyword>
<comment type="caution">
    <text evidence="2">The sequence shown here is derived from an EMBL/GenBank/DDBJ whole genome shotgun (WGS) entry which is preliminary data.</text>
</comment>
<reference evidence="2 3" key="1">
    <citation type="submission" date="2020-08" db="EMBL/GenBank/DDBJ databases">
        <title>Genomic Encyclopedia of Type Strains, Phase III (KMG-III): the genomes of soil and plant-associated and newly described type strains.</title>
        <authorList>
            <person name="Whitman W."/>
        </authorList>
    </citation>
    <scope>NUCLEOTIDE SEQUENCE [LARGE SCALE GENOMIC DNA]</scope>
    <source>
        <strain evidence="2 3">CECT 3237</strain>
    </source>
</reference>
<dbReference type="RefSeq" id="WP_184589815.1">
    <property type="nucleotide sequence ID" value="NZ_BMUP01000001.1"/>
</dbReference>
<proteinExistence type="predicted"/>
<dbReference type="Proteomes" id="UP000572907">
    <property type="component" value="Unassembled WGS sequence"/>
</dbReference>